<dbReference type="Gene3D" id="3.40.50.12780">
    <property type="entry name" value="N-terminal domain of ligase-like"/>
    <property type="match status" value="1"/>
</dbReference>
<name>A0ABW5BBI2_9BACT</name>
<sequence>MFLDLQLFPEDKIALIDDKKEPISFKKLIEKSEDFYSKIRKRTLVFILADNSIESFVAYYSCLSNGIVPLLLNYKIDADLLTKLITKYEPECLFFPKTRLEELSYDPLLEYEDFVLVKTGFNETPLNSQLALLLPTSGSTGSPKLVRHSLGNLEFSATTVGQVFSIGPDDVAIAFLPMYYTMGLSVINSHLKAGAKVVLTNRSLTDREFWNTMREEKVTSFTGVPYSFEILDKLRFSRMQLPDLKIITQGGGKLKEDLFEKFALLAEEKNVKFIPTYGQTEGSARMAFLSPEKVLEKKGSIGKAIPSGYLSVINDNGDELKESGVSVEGEMIYKGPNVTMGYAENIEDLLKGDENFGFLKTGDIVRRDEEGYFFIIGRKKRFLKIFGLRVSLDEIEGLVKSRFHVECVCSGSDDQLIIAVNDPENHQKVKEYVSSKTGLFHGVIQVVYQAEFKRNETGKIILNDF</sequence>
<dbReference type="PROSITE" id="PS00455">
    <property type="entry name" value="AMP_BINDING"/>
    <property type="match status" value="1"/>
</dbReference>
<evidence type="ECO:0000256" key="2">
    <source>
        <dbReference type="ARBA" id="ARBA00022598"/>
    </source>
</evidence>
<dbReference type="PANTHER" id="PTHR43201:SF5">
    <property type="entry name" value="MEDIUM-CHAIN ACYL-COA LIGASE ACSF2, MITOCHONDRIAL"/>
    <property type="match status" value="1"/>
</dbReference>
<reference evidence="5" key="1">
    <citation type="journal article" date="2019" name="Int. J. Syst. Evol. Microbiol.">
        <title>The Global Catalogue of Microorganisms (GCM) 10K type strain sequencing project: providing services to taxonomists for standard genome sequencing and annotation.</title>
        <authorList>
            <consortium name="The Broad Institute Genomics Platform"/>
            <consortium name="The Broad Institute Genome Sequencing Center for Infectious Disease"/>
            <person name="Wu L."/>
            <person name="Ma J."/>
        </authorList>
    </citation>
    <scope>NUCLEOTIDE SEQUENCE [LARGE SCALE GENOMIC DNA]</scope>
    <source>
        <strain evidence="5">KCTC 19812</strain>
    </source>
</reference>
<comment type="similarity">
    <text evidence="1">Belongs to the ATP-dependent AMP-binding enzyme family.</text>
</comment>
<dbReference type="Pfam" id="PF00501">
    <property type="entry name" value="AMP-binding"/>
    <property type="match status" value="1"/>
</dbReference>
<keyword evidence="5" id="KW-1185">Reference proteome</keyword>
<evidence type="ECO:0000259" key="3">
    <source>
        <dbReference type="Pfam" id="PF00501"/>
    </source>
</evidence>
<proteinExistence type="inferred from homology"/>
<gene>
    <name evidence="4" type="ORF">ACFSKV_09640</name>
</gene>
<dbReference type="InterPro" id="IPR000873">
    <property type="entry name" value="AMP-dep_synth/lig_dom"/>
</dbReference>
<dbReference type="EMBL" id="JBHUIV010000016">
    <property type="protein sequence ID" value="MFD2201830.1"/>
    <property type="molecule type" value="Genomic_DNA"/>
</dbReference>
<accession>A0ABW5BBI2</accession>
<protein>
    <submittedName>
        <fullName evidence="4">AMP-binding protein</fullName>
    </submittedName>
</protein>
<keyword evidence="2" id="KW-0436">Ligase</keyword>
<evidence type="ECO:0000313" key="5">
    <source>
        <dbReference type="Proteomes" id="UP001597414"/>
    </source>
</evidence>
<dbReference type="SUPFAM" id="SSF56801">
    <property type="entry name" value="Acetyl-CoA synthetase-like"/>
    <property type="match status" value="1"/>
</dbReference>
<dbReference type="PANTHER" id="PTHR43201">
    <property type="entry name" value="ACYL-COA SYNTHETASE"/>
    <property type="match status" value="1"/>
</dbReference>
<evidence type="ECO:0000313" key="4">
    <source>
        <dbReference type="EMBL" id="MFD2201830.1"/>
    </source>
</evidence>
<feature type="domain" description="AMP-dependent synthetase/ligase" evidence="3">
    <location>
        <begin position="9"/>
        <end position="342"/>
    </location>
</feature>
<organism evidence="4 5">
    <name type="scientific">Shivajiella indica</name>
    <dbReference type="NCBI Taxonomy" id="872115"/>
    <lineage>
        <taxon>Bacteria</taxon>
        <taxon>Pseudomonadati</taxon>
        <taxon>Bacteroidota</taxon>
        <taxon>Cytophagia</taxon>
        <taxon>Cytophagales</taxon>
        <taxon>Cyclobacteriaceae</taxon>
        <taxon>Shivajiella</taxon>
    </lineage>
</organism>
<comment type="caution">
    <text evidence="4">The sequence shown here is derived from an EMBL/GenBank/DDBJ whole genome shotgun (WGS) entry which is preliminary data.</text>
</comment>
<evidence type="ECO:0000256" key="1">
    <source>
        <dbReference type="ARBA" id="ARBA00006432"/>
    </source>
</evidence>
<dbReference type="InterPro" id="IPR042099">
    <property type="entry name" value="ANL_N_sf"/>
</dbReference>
<dbReference type="RefSeq" id="WP_380801885.1">
    <property type="nucleotide sequence ID" value="NZ_JBHUIV010000016.1"/>
</dbReference>
<dbReference type="Proteomes" id="UP001597414">
    <property type="component" value="Unassembled WGS sequence"/>
</dbReference>
<dbReference type="InterPro" id="IPR020845">
    <property type="entry name" value="AMP-binding_CS"/>
</dbReference>